<organism evidence="5 6">
    <name type="scientific">Bailinhaonella thermotolerans</name>
    <dbReference type="NCBI Taxonomy" id="1070861"/>
    <lineage>
        <taxon>Bacteria</taxon>
        <taxon>Bacillati</taxon>
        <taxon>Actinomycetota</taxon>
        <taxon>Actinomycetes</taxon>
        <taxon>Streptosporangiales</taxon>
        <taxon>Streptosporangiaceae</taxon>
        <taxon>Bailinhaonella</taxon>
    </lineage>
</organism>
<dbReference type="InterPro" id="IPR000835">
    <property type="entry name" value="HTH_MarR-typ"/>
</dbReference>
<dbReference type="PRINTS" id="PR00598">
    <property type="entry name" value="HTHMARR"/>
</dbReference>
<feature type="domain" description="HTH marR-type" evidence="4">
    <location>
        <begin position="24"/>
        <end position="162"/>
    </location>
</feature>
<evidence type="ECO:0000313" key="6">
    <source>
        <dbReference type="Proteomes" id="UP000265768"/>
    </source>
</evidence>
<dbReference type="EMBL" id="QZEY01000034">
    <property type="protein sequence ID" value="RJL19972.1"/>
    <property type="molecule type" value="Genomic_DNA"/>
</dbReference>
<dbReference type="GO" id="GO:0003700">
    <property type="term" value="F:DNA-binding transcription factor activity"/>
    <property type="evidence" value="ECO:0007669"/>
    <property type="project" value="InterPro"/>
</dbReference>
<dbReference type="RefSeq" id="WP_119931855.1">
    <property type="nucleotide sequence ID" value="NZ_QZEY01000034.1"/>
</dbReference>
<reference evidence="5 6" key="1">
    <citation type="submission" date="2018-09" db="EMBL/GenBank/DDBJ databases">
        <title>YIM 75507 draft genome.</title>
        <authorList>
            <person name="Tang S."/>
            <person name="Feng Y."/>
        </authorList>
    </citation>
    <scope>NUCLEOTIDE SEQUENCE [LARGE SCALE GENOMIC DNA]</scope>
    <source>
        <strain evidence="5 6">YIM 75507</strain>
    </source>
</reference>
<dbReference type="InterPro" id="IPR036390">
    <property type="entry name" value="WH_DNA-bd_sf"/>
</dbReference>
<dbReference type="Pfam" id="PF12802">
    <property type="entry name" value="MarR_2"/>
    <property type="match status" value="1"/>
</dbReference>
<gene>
    <name evidence="5" type="ORF">D5H75_39990</name>
</gene>
<dbReference type="PANTHER" id="PTHR42756:SF1">
    <property type="entry name" value="TRANSCRIPTIONAL REPRESSOR OF EMRAB OPERON"/>
    <property type="match status" value="1"/>
</dbReference>
<proteinExistence type="predicted"/>
<evidence type="ECO:0000256" key="3">
    <source>
        <dbReference type="ARBA" id="ARBA00023163"/>
    </source>
</evidence>
<keyword evidence="3" id="KW-0804">Transcription</keyword>
<dbReference type="GO" id="GO:0003677">
    <property type="term" value="F:DNA binding"/>
    <property type="evidence" value="ECO:0007669"/>
    <property type="project" value="UniProtKB-KW"/>
</dbReference>
<evidence type="ECO:0000256" key="2">
    <source>
        <dbReference type="ARBA" id="ARBA00023125"/>
    </source>
</evidence>
<dbReference type="SUPFAM" id="SSF46785">
    <property type="entry name" value="Winged helix' DNA-binding domain"/>
    <property type="match status" value="1"/>
</dbReference>
<evidence type="ECO:0000313" key="5">
    <source>
        <dbReference type="EMBL" id="RJL19972.1"/>
    </source>
</evidence>
<dbReference type="PROSITE" id="PS50995">
    <property type="entry name" value="HTH_MARR_2"/>
    <property type="match status" value="1"/>
</dbReference>
<keyword evidence="2" id="KW-0238">DNA-binding</keyword>
<keyword evidence="1" id="KW-0805">Transcription regulation</keyword>
<dbReference type="Gene3D" id="1.10.10.10">
    <property type="entry name" value="Winged helix-like DNA-binding domain superfamily/Winged helix DNA-binding domain"/>
    <property type="match status" value="1"/>
</dbReference>
<evidence type="ECO:0000256" key="1">
    <source>
        <dbReference type="ARBA" id="ARBA00023015"/>
    </source>
</evidence>
<dbReference type="InterPro" id="IPR036388">
    <property type="entry name" value="WH-like_DNA-bd_sf"/>
</dbReference>
<accession>A0A3A4ALT8</accession>
<dbReference type="AlphaFoldDB" id="A0A3A4ALT8"/>
<dbReference type="OrthoDB" id="3237509at2"/>
<dbReference type="PANTHER" id="PTHR42756">
    <property type="entry name" value="TRANSCRIPTIONAL REGULATOR, MARR"/>
    <property type="match status" value="1"/>
</dbReference>
<name>A0A3A4ALT8_9ACTN</name>
<dbReference type="SMART" id="SM00347">
    <property type="entry name" value="HTH_MARR"/>
    <property type="match status" value="1"/>
</dbReference>
<sequence>MELDHVDRMLQAWADRDPELAADPLAVAGRILRLARFLDLAIARALAPLGLSFEDFDVLNTLRREGGGPVRPSALARAALISSGAMTARLGRLQDRGLITRAGDDTDRRAVQVSLTAHGEELAIRALAAVLEADESVLAPLDAASRASVADGLRTILVQLERSEAGR</sequence>
<protein>
    <submittedName>
        <fullName evidence="5">MarR family transcriptional regulator</fullName>
    </submittedName>
</protein>
<comment type="caution">
    <text evidence="5">The sequence shown here is derived from an EMBL/GenBank/DDBJ whole genome shotgun (WGS) entry which is preliminary data.</text>
</comment>
<evidence type="ECO:0000259" key="4">
    <source>
        <dbReference type="PROSITE" id="PS50995"/>
    </source>
</evidence>
<dbReference type="Proteomes" id="UP000265768">
    <property type="component" value="Unassembled WGS sequence"/>
</dbReference>
<keyword evidence="6" id="KW-1185">Reference proteome</keyword>